<dbReference type="GO" id="GO:0009279">
    <property type="term" value="C:cell outer membrane"/>
    <property type="evidence" value="ECO:0007669"/>
    <property type="project" value="UniProtKB-SubCell"/>
</dbReference>
<sequence>MKAMLLAGASVFSCICAPAFADLSQAMKDLDIQTTIYGFLNGQVESVQADGGATPYNSRGRVSDGNSRLGFSGSIGINQYAKGIWQLEGGLNNFENGGVNDQGSSATLESRNTFVGIDDTRFGRFVAGNNDSAYRSLVGSGGELGGNLGMTSHGLDVLNNTSAQMTGNANSVFSRGEARYKNSVHYTSPTWAGFQAAASYGFDENESSGGNRGRYSLAAKYGIAGFEVGVGYDRQANTGVLTDNLSSGYGFQTGSVNNVDTYFYKVVASYKFPTKTYVGAGYEVGNYGYSQFTAASGGNLYPSLTTGSMKQNAWMISAAQDIGENISLMAGYAKLGKLDNTTFANPEDYEATQWSLGAMYKFNDYLATYVYYTDIKNKSQQSVNLGQAPIYSNNSGTSSAYLAPGDSPRAFGIGLIAHF</sequence>
<dbReference type="PANTHER" id="PTHR34501:SF9">
    <property type="entry name" value="MAJOR OUTER MEMBRANE PROTEIN P.IA"/>
    <property type="match status" value="1"/>
</dbReference>
<feature type="signal peptide" evidence="11">
    <location>
        <begin position="1"/>
        <end position="21"/>
    </location>
</feature>
<dbReference type="AlphaFoldDB" id="A0A840R983"/>
<keyword evidence="7" id="KW-0406">Ion transport</keyword>
<keyword evidence="3" id="KW-0813">Transport</keyword>
<evidence type="ECO:0000313" key="14">
    <source>
        <dbReference type="Proteomes" id="UP000543030"/>
    </source>
</evidence>
<accession>A0A840R983</accession>
<comment type="subunit">
    <text evidence="2">Homotrimer.</text>
</comment>
<keyword evidence="14" id="KW-1185">Reference proteome</keyword>
<gene>
    <name evidence="13" type="ORF">HNQ50_000615</name>
</gene>
<evidence type="ECO:0000259" key="12">
    <source>
        <dbReference type="Pfam" id="PF13609"/>
    </source>
</evidence>
<protein>
    <submittedName>
        <fullName evidence="13">Putative porin</fullName>
    </submittedName>
</protein>
<dbReference type="Proteomes" id="UP000543030">
    <property type="component" value="Unassembled WGS sequence"/>
</dbReference>
<organism evidence="13 14">
    <name type="scientific">Silvimonas terrae</name>
    <dbReference type="NCBI Taxonomy" id="300266"/>
    <lineage>
        <taxon>Bacteria</taxon>
        <taxon>Pseudomonadati</taxon>
        <taxon>Pseudomonadota</taxon>
        <taxon>Betaproteobacteria</taxon>
        <taxon>Neisseriales</taxon>
        <taxon>Chitinibacteraceae</taxon>
        <taxon>Silvimonas</taxon>
    </lineage>
</organism>
<evidence type="ECO:0000256" key="2">
    <source>
        <dbReference type="ARBA" id="ARBA00011233"/>
    </source>
</evidence>
<evidence type="ECO:0000256" key="4">
    <source>
        <dbReference type="ARBA" id="ARBA00022452"/>
    </source>
</evidence>
<dbReference type="GO" id="GO:0006811">
    <property type="term" value="P:monoatomic ion transport"/>
    <property type="evidence" value="ECO:0007669"/>
    <property type="project" value="UniProtKB-KW"/>
</dbReference>
<evidence type="ECO:0000256" key="8">
    <source>
        <dbReference type="ARBA" id="ARBA00023114"/>
    </source>
</evidence>
<comment type="subcellular location">
    <subcellularLocation>
        <location evidence="1">Cell outer membrane</location>
        <topology evidence="1">Multi-pass membrane protein</topology>
    </subcellularLocation>
</comment>
<dbReference type="InterPro" id="IPR050298">
    <property type="entry name" value="Gram-neg_bact_OMP"/>
</dbReference>
<reference evidence="13 14" key="1">
    <citation type="submission" date="2020-08" db="EMBL/GenBank/DDBJ databases">
        <title>Genomic Encyclopedia of Type Strains, Phase IV (KMG-IV): sequencing the most valuable type-strain genomes for metagenomic binning, comparative biology and taxonomic classification.</title>
        <authorList>
            <person name="Goeker M."/>
        </authorList>
    </citation>
    <scope>NUCLEOTIDE SEQUENCE [LARGE SCALE GENOMIC DNA]</scope>
    <source>
        <strain evidence="13 14">DSM 18233</strain>
    </source>
</reference>
<comment type="caution">
    <text evidence="13">The sequence shown here is derived from an EMBL/GenBank/DDBJ whole genome shotgun (WGS) entry which is preliminary data.</text>
</comment>
<evidence type="ECO:0000256" key="1">
    <source>
        <dbReference type="ARBA" id="ARBA00004571"/>
    </source>
</evidence>
<dbReference type="SUPFAM" id="SSF56935">
    <property type="entry name" value="Porins"/>
    <property type="match status" value="1"/>
</dbReference>
<dbReference type="GO" id="GO:0015288">
    <property type="term" value="F:porin activity"/>
    <property type="evidence" value="ECO:0007669"/>
    <property type="project" value="UniProtKB-KW"/>
</dbReference>
<feature type="domain" description="Porin" evidence="12">
    <location>
        <begin position="13"/>
        <end position="379"/>
    </location>
</feature>
<dbReference type="GO" id="GO:0046930">
    <property type="term" value="C:pore complex"/>
    <property type="evidence" value="ECO:0007669"/>
    <property type="project" value="UniProtKB-KW"/>
</dbReference>
<evidence type="ECO:0000313" key="13">
    <source>
        <dbReference type="EMBL" id="MBB5189905.1"/>
    </source>
</evidence>
<name>A0A840R983_9NEIS</name>
<keyword evidence="5" id="KW-0812">Transmembrane</keyword>
<keyword evidence="10" id="KW-0998">Cell outer membrane</keyword>
<dbReference type="Gene3D" id="2.40.160.10">
    <property type="entry name" value="Porin"/>
    <property type="match status" value="1"/>
</dbReference>
<dbReference type="PANTHER" id="PTHR34501">
    <property type="entry name" value="PROTEIN YDDL-RELATED"/>
    <property type="match status" value="1"/>
</dbReference>
<evidence type="ECO:0000256" key="6">
    <source>
        <dbReference type="ARBA" id="ARBA00022729"/>
    </source>
</evidence>
<evidence type="ECO:0000256" key="10">
    <source>
        <dbReference type="ARBA" id="ARBA00023237"/>
    </source>
</evidence>
<dbReference type="Pfam" id="PF13609">
    <property type="entry name" value="Porin_4"/>
    <property type="match status" value="1"/>
</dbReference>
<keyword evidence="4" id="KW-1134">Transmembrane beta strand</keyword>
<keyword evidence="8" id="KW-0626">Porin</keyword>
<dbReference type="InterPro" id="IPR033900">
    <property type="entry name" value="Gram_neg_porin_domain"/>
</dbReference>
<dbReference type="InterPro" id="IPR023614">
    <property type="entry name" value="Porin_dom_sf"/>
</dbReference>
<keyword evidence="6 11" id="KW-0732">Signal</keyword>
<evidence type="ECO:0000256" key="7">
    <source>
        <dbReference type="ARBA" id="ARBA00023065"/>
    </source>
</evidence>
<keyword evidence="9" id="KW-0472">Membrane</keyword>
<proteinExistence type="predicted"/>
<dbReference type="CDD" id="cd00342">
    <property type="entry name" value="gram_neg_porins"/>
    <property type="match status" value="1"/>
</dbReference>
<evidence type="ECO:0000256" key="9">
    <source>
        <dbReference type="ARBA" id="ARBA00023136"/>
    </source>
</evidence>
<feature type="chain" id="PRO_5032659124" evidence="11">
    <location>
        <begin position="22"/>
        <end position="419"/>
    </location>
</feature>
<evidence type="ECO:0000256" key="5">
    <source>
        <dbReference type="ARBA" id="ARBA00022692"/>
    </source>
</evidence>
<evidence type="ECO:0000256" key="3">
    <source>
        <dbReference type="ARBA" id="ARBA00022448"/>
    </source>
</evidence>
<evidence type="ECO:0000256" key="11">
    <source>
        <dbReference type="SAM" id="SignalP"/>
    </source>
</evidence>
<dbReference type="EMBL" id="JACHHN010000001">
    <property type="protein sequence ID" value="MBB5189905.1"/>
    <property type="molecule type" value="Genomic_DNA"/>
</dbReference>